<evidence type="ECO:0000313" key="2">
    <source>
        <dbReference type="EMBL" id="JAH39552.1"/>
    </source>
</evidence>
<name>A0A0E9SE77_ANGAN</name>
<evidence type="ECO:0000256" key="1">
    <source>
        <dbReference type="SAM" id="MobiDB-lite"/>
    </source>
</evidence>
<proteinExistence type="predicted"/>
<sequence length="23" mass="2780">MLLQKNDNNKNNKKYLCTEKALR</sequence>
<dbReference type="EMBL" id="GBXM01069025">
    <property type="protein sequence ID" value="JAH39552.1"/>
    <property type="molecule type" value="Transcribed_RNA"/>
</dbReference>
<accession>A0A0E9SE77</accession>
<feature type="region of interest" description="Disordered" evidence="1">
    <location>
        <begin position="1"/>
        <end position="23"/>
    </location>
</feature>
<reference evidence="2" key="2">
    <citation type="journal article" date="2015" name="Fish Shellfish Immunol.">
        <title>Early steps in the European eel (Anguilla anguilla)-Vibrio vulnificus interaction in the gills: Role of the RtxA13 toxin.</title>
        <authorList>
            <person name="Callol A."/>
            <person name="Pajuelo D."/>
            <person name="Ebbesson L."/>
            <person name="Teles M."/>
            <person name="MacKenzie S."/>
            <person name="Amaro C."/>
        </authorList>
    </citation>
    <scope>NUCLEOTIDE SEQUENCE</scope>
</reference>
<dbReference type="AlphaFoldDB" id="A0A0E9SE77"/>
<organism evidence="2">
    <name type="scientific">Anguilla anguilla</name>
    <name type="common">European freshwater eel</name>
    <name type="synonym">Muraena anguilla</name>
    <dbReference type="NCBI Taxonomy" id="7936"/>
    <lineage>
        <taxon>Eukaryota</taxon>
        <taxon>Metazoa</taxon>
        <taxon>Chordata</taxon>
        <taxon>Craniata</taxon>
        <taxon>Vertebrata</taxon>
        <taxon>Euteleostomi</taxon>
        <taxon>Actinopterygii</taxon>
        <taxon>Neopterygii</taxon>
        <taxon>Teleostei</taxon>
        <taxon>Anguilliformes</taxon>
        <taxon>Anguillidae</taxon>
        <taxon>Anguilla</taxon>
    </lineage>
</organism>
<protein>
    <submittedName>
        <fullName evidence="2">Uncharacterized protein</fullName>
    </submittedName>
</protein>
<reference evidence="2" key="1">
    <citation type="submission" date="2014-11" db="EMBL/GenBank/DDBJ databases">
        <authorList>
            <person name="Amaro Gonzalez C."/>
        </authorList>
    </citation>
    <scope>NUCLEOTIDE SEQUENCE</scope>
</reference>